<organism evidence="1">
    <name type="scientific">Oceaniferula spumae</name>
    <dbReference type="NCBI Taxonomy" id="2979115"/>
    <lineage>
        <taxon>Bacteria</taxon>
        <taxon>Pseudomonadati</taxon>
        <taxon>Verrucomicrobiota</taxon>
        <taxon>Verrucomicrobiia</taxon>
        <taxon>Verrucomicrobiales</taxon>
        <taxon>Verrucomicrobiaceae</taxon>
        <taxon>Oceaniferula</taxon>
    </lineage>
</organism>
<name>A0AAT9FN40_9BACT</name>
<reference evidence="1" key="1">
    <citation type="submission" date="2024-07" db="EMBL/GenBank/DDBJ databases">
        <title>Complete genome sequence of Verrucomicrobiaceae bacterium NT6N.</title>
        <authorList>
            <person name="Huang C."/>
            <person name="Takami H."/>
            <person name="Hamasaki K."/>
        </authorList>
    </citation>
    <scope>NUCLEOTIDE SEQUENCE</scope>
    <source>
        <strain evidence="1">NT6N</strain>
    </source>
</reference>
<proteinExistence type="predicted"/>
<evidence type="ECO:0000313" key="1">
    <source>
        <dbReference type="EMBL" id="BDS07379.1"/>
    </source>
</evidence>
<dbReference type="KEGG" id="osu:NT6N_24190"/>
<gene>
    <name evidence="1" type="ORF">NT6N_24190</name>
</gene>
<sequence>MTERINIPDGYYYLIIVQGGKVIHSTANFGLSHAEFVKRKVGTLPDDAWVGSASKNNGVLEAVNSFTFYKNQLPAAPEIQEAVFAKFC</sequence>
<dbReference type="AlphaFoldDB" id="A0AAT9FN40"/>
<dbReference type="EMBL" id="AP026866">
    <property type="protein sequence ID" value="BDS07379.1"/>
    <property type="molecule type" value="Genomic_DNA"/>
</dbReference>
<accession>A0AAT9FN40</accession>
<protein>
    <submittedName>
        <fullName evidence="1">Uncharacterized protein</fullName>
    </submittedName>
</protein>